<evidence type="ECO:0000313" key="8">
    <source>
        <dbReference type="Proteomes" id="UP000278843"/>
    </source>
</evidence>
<evidence type="ECO:0000313" key="6">
    <source>
        <dbReference type="Proteomes" id="UP000070377"/>
    </source>
</evidence>
<dbReference type="EMBL" id="RJNA01000004">
    <property type="protein sequence ID" value="RSI44316.1"/>
    <property type="molecule type" value="Genomic_DNA"/>
</dbReference>
<dbReference type="PATRIC" id="fig|45634.12.peg.68"/>
<evidence type="ECO:0000256" key="1">
    <source>
        <dbReference type="RuleBase" id="RU362001"/>
    </source>
</evidence>
<evidence type="ECO:0000313" key="7">
    <source>
        <dbReference type="Proteomes" id="UP000272635"/>
    </source>
</evidence>
<evidence type="ECO:0000313" key="5">
    <source>
        <dbReference type="EMBL" id="RSJ93757.1"/>
    </source>
</evidence>
<dbReference type="NCBIfam" id="TIGR03930">
    <property type="entry name" value="WXG100_ESAT6"/>
    <property type="match status" value="1"/>
</dbReference>
<dbReference type="Proteomes" id="UP000272635">
    <property type="component" value="Unassembled WGS sequence"/>
</dbReference>
<dbReference type="InterPro" id="IPR010310">
    <property type="entry name" value="T7SS_ESAT-6-like"/>
</dbReference>
<dbReference type="Proteomes" id="UP000070377">
    <property type="component" value="Unassembled WGS sequence"/>
</dbReference>
<dbReference type="AlphaFoldDB" id="A0A139N6Q4"/>
<dbReference type="Proteomes" id="UP000282617">
    <property type="component" value="Unassembled WGS sequence"/>
</dbReference>
<name>A0A139N6Q4_STRCR</name>
<reference evidence="7 8" key="2">
    <citation type="submission" date="2018-11" db="EMBL/GenBank/DDBJ databases">
        <title>Species Designations Belie Phenotypic and Genotypic Heterogeneity in Oral Streptococci.</title>
        <authorList>
            <person name="Velsko I."/>
        </authorList>
    </citation>
    <scope>NUCLEOTIDE SEQUENCE [LARGE SCALE GENOMIC DNA]</scope>
    <source>
        <strain evidence="5 8">BCC13</strain>
        <strain evidence="4 7">BCC41</strain>
        <strain evidence="3 9">BCC51</strain>
    </source>
</reference>
<accession>A0A139N6Q4</accession>
<evidence type="ECO:0000313" key="2">
    <source>
        <dbReference type="EMBL" id="KXT71421.1"/>
    </source>
</evidence>
<dbReference type="RefSeq" id="WP_061421940.1">
    <property type="nucleotide sequence ID" value="NZ_CAUOMF010000015.1"/>
</dbReference>
<evidence type="ECO:0000313" key="3">
    <source>
        <dbReference type="EMBL" id="RSI44316.1"/>
    </source>
</evidence>
<dbReference type="InterPro" id="IPR036689">
    <property type="entry name" value="ESAT-6-like_sf"/>
</dbReference>
<dbReference type="EMBL" id="RJPT01000001">
    <property type="protein sequence ID" value="RSJ83616.1"/>
    <property type="molecule type" value="Genomic_DNA"/>
</dbReference>
<comment type="caution">
    <text evidence="2">The sequence shown here is derived from an EMBL/GenBank/DDBJ whole genome shotgun (WGS) entry which is preliminary data.</text>
</comment>
<dbReference type="EMBL" id="LQRD01000001">
    <property type="protein sequence ID" value="KXT71421.1"/>
    <property type="molecule type" value="Genomic_DNA"/>
</dbReference>
<organism evidence="2 6">
    <name type="scientific">Streptococcus cristatus</name>
    <dbReference type="NCBI Taxonomy" id="45634"/>
    <lineage>
        <taxon>Bacteria</taxon>
        <taxon>Bacillati</taxon>
        <taxon>Bacillota</taxon>
        <taxon>Bacilli</taxon>
        <taxon>Lactobacillales</taxon>
        <taxon>Streptococcaceae</taxon>
        <taxon>Streptococcus</taxon>
    </lineage>
</organism>
<dbReference type="SUPFAM" id="SSF140453">
    <property type="entry name" value="EsxAB dimer-like"/>
    <property type="match status" value="1"/>
</dbReference>
<evidence type="ECO:0000313" key="4">
    <source>
        <dbReference type="EMBL" id="RSJ83616.1"/>
    </source>
</evidence>
<proteinExistence type="inferred from homology"/>
<reference evidence="2 6" key="1">
    <citation type="submission" date="2016-01" db="EMBL/GenBank/DDBJ databases">
        <title>Highly variable Streptococcus oralis are common among viridans streptococci isolated from primates.</title>
        <authorList>
            <person name="Denapaite D."/>
            <person name="Rieger M."/>
            <person name="Koendgen S."/>
            <person name="Brueckner R."/>
            <person name="Ochigava I."/>
            <person name="Kappeler P."/>
            <person name="Maetz-Rensing K."/>
            <person name="Leendertz F."/>
            <person name="Hakenbeck R."/>
        </authorList>
    </citation>
    <scope>NUCLEOTIDE SEQUENCE [LARGE SCALE GENOMIC DNA]</scope>
    <source>
        <strain evidence="2 6">DD08</strain>
    </source>
</reference>
<dbReference type="Gene3D" id="1.10.287.1060">
    <property type="entry name" value="ESAT-6-like"/>
    <property type="match status" value="1"/>
</dbReference>
<dbReference type="Pfam" id="PF06013">
    <property type="entry name" value="WXG100"/>
    <property type="match status" value="1"/>
</dbReference>
<sequence>MSVISLTPEQLKEQARIYTSAKDQIEQAIQTVNKTNGEIASQWKGQAFNAYLEQYNQLYTHVQKFEELLVSINQQLNNYAQTVAERDQHDAQSFGL</sequence>
<comment type="similarity">
    <text evidence="1">Belongs to the WXG100 family.</text>
</comment>
<dbReference type="STRING" id="45634.SCRDD08_00068"/>
<gene>
    <name evidence="3" type="primary">esxA</name>
    <name evidence="5" type="ORF">D8790_09015</name>
    <name evidence="4" type="ORF">D8791_00350</name>
    <name evidence="3" type="ORF">D8872_03430</name>
    <name evidence="2" type="ORF">SCRDD08_00068</name>
</gene>
<dbReference type="EMBL" id="RJPU01000009">
    <property type="protein sequence ID" value="RSJ93757.1"/>
    <property type="molecule type" value="Genomic_DNA"/>
</dbReference>
<evidence type="ECO:0000313" key="9">
    <source>
        <dbReference type="Proteomes" id="UP000282617"/>
    </source>
</evidence>
<protein>
    <recommendedName>
        <fullName evidence="1">ESAT-6-like protein</fullName>
    </recommendedName>
</protein>
<dbReference type="Proteomes" id="UP000278843">
    <property type="component" value="Unassembled WGS sequence"/>
</dbReference>